<keyword evidence="1" id="KW-0472">Membrane</keyword>
<protein>
    <submittedName>
        <fullName evidence="2">Uncharacterized protein</fullName>
    </submittedName>
</protein>
<name>W7EDF7_BIPV3</name>
<feature type="non-terminal residue" evidence="2">
    <location>
        <position position="88"/>
    </location>
</feature>
<organism evidence="2 3">
    <name type="scientific">Bipolaris victoriae (strain FI3)</name>
    <name type="common">Victoria blight of oats agent</name>
    <name type="synonym">Cochliobolus victoriae</name>
    <dbReference type="NCBI Taxonomy" id="930091"/>
    <lineage>
        <taxon>Eukaryota</taxon>
        <taxon>Fungi</taxon>
        <taxon>Dikarya</taxon>
        <taxon>Ascomycota</taxon>
        <taxon>Pezizomycotina</taxon>
        <taxon>Dothideomycetes</taxon>
        <taxon>Pleosporomycetidae</taxon>
        <taxon>Pleosporales</taxon>
        <taxon>Pleosporineae</taxon>
        <taxon>Pleosporaceae</taxon>
        <taxon>Bipolaris</taxon>
    </lineage>
</organism>
<proteinExistence type="predicted"/>
<dbReference type="GeneID" id="26257736"/>
<evidence type="ECO:0000313" key="3">
    <source>
        <dbReference type="Proteomes" id="UP000054337"/>
    </source>
</evidence>
<accession>W7EDF7</accession>
<keyword evidence="1" id="KW-1133">Transmembrane helix</keyword>
<sequence length="88" mass="9305">IGILFPLGSTYSIATEYPHAEFAADCAIVTTGVGIIVRCIVFSLGGILVIKSRNVNYIYCIGLAFKGALRLDSKGVKIFYTAEGKGTG</sequence>
<dbReference type="Proteomes" id="UP000054337">
    <property type="component" value="Unassembled WGS sequence"/>
</dbReference>
<dbReference type="HOGENOM" id="CLU_2474891_0_0_1"/>
<dbReference type="AlphaFoldDB" id="W7EDF7"/>
<evidence type="ECO:0000313" key="2">
    <source>
        <dbReference type="EMBL" id="EUN22197.1"/>
    </source>
</evidence>
<evidence type="ECO:0000256" key="1">
    <source>
        <dbReference type="SAM" id="Phobius"/>
    </source>
</evidence>
<gene>
    <name evidence="2" type="ORF">COCVIDRAFT_63894</name>
</gene>
<feature type="non-terminal residue" evidence="2">
    <location>
        <position position="1"/>
    </location>
</feature>
<feature type="transmembrane region" description="Helical" evidence="1">
    <location>
        <begin position="27"/>
        <end position="50"/>
    </location>
</feature>
<keyword evidence="3" id="KW-1185">Reference proteome</keyword>
<keyword evidence="1" id="KW-0812">Transmembrane</keyword>
<dbReference type="EMBL" id="KI968819">
    <property type="protein sequence ID" value="EUN22197.1"/>
    <property type="molecule type" value="Genomic_DNA"/>
</dbReference>
<dbReference type="RefSeq" id="XP_014551772.1">
    <property type="nucleotide sequence ID" value="XM_014696286.1"/>
</dbReference>
<reference evidence="2 3" key="1">
    <citation type="journal article" date="2013" name="PLoS Genet.">
        <title>Comparative genome structure, secondary metabolite, and effector coding capacity across Cochliobolus pathogens.</title>
        <authorList>
            <person name="Condon B.J."/>
            <person name="Leng Y."/>
            <person name="Wu D."/>
            <person name="Bushley K.E."/>
            <person name="Ohm R.A."/>
            <person name="Otillar R."/>
            <person name="Martin J."/>
            <person name="Schackwitz W."/>
            <person name="Grimwood J."/>
            <person name="MohdZainudin N."/>
            <person name="Xue C."/>
            <person name="Wang R."/>
            <person name="Manning V.A."/>
            <person name="Dhillon B."/>
            <person name="Tu Z.J."/>
            <person name="Steffenson B.J."/>
            <person name="Salamov A."/>
            <person name="Sun H."/>
            <person name="Lowry S."/>
            <person name="LaButti K."/>
            <person name="Han J."/>
            <person name="Copeland A."/>
            <person name="Lindquist E."/>
            <person name="Barry K."/>
            <person name="Schmutz J."/>
            <person name="Baker S.E."/>
            <person name="Ciuffetti L.M."/>
            <person name="Grigoriev I.V."/>
            <person name="Zhong S."/>
            <person name="Turgeon B.G."/>
        </authorList>
    </citation>
    <scope>NUCLEOTIDE SEQUENCE [LARGE SCALE GENOMIC DNA]</scope>
    <source>
        <strain evidence="2 3">FI3</strain>
    </source>
</reference>